<dbReference type="Proteomes" id="UP001595891">
    <property type="component" value="Unassembled WGS sequence"/>
</dbReference>
<feature type="region of interest" description="Disordered" evidence="1">
    <location>
        <begin position="421"/>
        <end position="482"/>
    </location>
</feature>
<dbReference type="InterPro" id="IPR027417">
    <property type="entry name" value="P-loop_NTPase"/>
</dbReference>
<dbReference type="PANTHER" id="PTHR22674:SF6">
    <property type="entry name" value="NTPASE KAP FAMILY P-LOOP DOMAIN-CONTAINING PROTEIN 1"/>
    <property type="match status" value="1"/>
</dbReference>
<protein>
    <submittedName>
        <fullName evidence="4">KAP family NTPase</fullName>
    </submittedName>
</protein>
<keyword evidence="5" id="KW-1185">Reference proteome</keyword>
<proteinExistence type="predicted"/>
<name>A0ABV9EJM2_9ACTN</name>
<dbReference type="SUPFAM" id="SSF52540">
    <property type="entry name" value="P-loop containing nucleoside triphosphate hydrolases"/>
    <property type="match status" value="1"/>
</dbReference>
<feature type="transmembrane region" description="Helical" evidence="2">
    <location>
        <begin position="581"/>
        <end position="605"/>
    </location>
</feature>
<sequence>MTSMIVSAPPAPVIRTRRALVFLDRDGRQAAGGADRRLVHALAARGYAVETAECDAGDHRLVGAFLDAVEPGDLLLVRWSTESGWGRREFGALMAEFARRVERSDGAALVLVVDFGWLVTAGPGRAHETVSRLRVRGEPVAAAAALTTSATVPGERPVRAASLTAILAEGILSGEADLDRDGTVSVGDLHRYAEERCAELGDDRRPCLLTYGEGELIGVASARASAPDLGAAFGPALARLAVAGDAVPAVSAAELVSRIYDVHLGEDARELLRRAALLAEDEPLTPELAALLCEGTPSGAALGELAEWGLLGRNTPFADPAVRRAVAGRLEPEELAQVSAMLRLRRAARRAVRPRARLTGDRWTIDDRLGHRVYAEAIAAFVRHPDTRPPLTIGVKGPWGAGKTSLMRMVQDLLDPGAASDRPAGIHLNRAPGRGTAPDAAARAWPRGPDGVTNAEVLPRTGGPDAADRGWPPHRRRGPGGVTNAEVLARVGAPRDGGVEHAVPGELPLRPADWRPTVWFNPWMYQSGEQVWAGLAHEIISQVTCRLPRGERERFWLTLNLSRIDRDAVRRRAYRLAATRLLPVALALGATALSTVAALAASVLVPAFGPALRGTAAAVGSGGTLVVLVAAAVRLTRFLSESADATFRRLVRQPDLLGPVPESAGELVPDPGYRSRTGFLHLVQTDMRRVLDMVASAERPLVVFVDDLDRCSPGTVAQVIEAVNLFLAGEFPNCVFVLAMEPEVVAAHVEVAYRDLAGSLPAGAEERSGLGWRFLEKIVQLPLSVPAPDDGARVAAYLRTLLGVPAEPYGAGGGERGEGAGAGGPSGTARPDPELVDRIETAIRRLGPTARDLDAAARQAQDALGPGPYRGREPTAPDAPGRGPRWEPGGLDDAIGGLSAAARLAADRVHDDLYSDQKAYTAIERALPALTPSNPRELKRYVNVFRFYSFVTYRRALAGAPGASDEEVAKLAVLTVRWPHLLSLLARDSGGPVLDRLERAAPASGPDEWPRVLAEVGLPPGAAEGAAGTGRWDALRALLAAGPPIAHLARDLL</sequence>
<keyword evidence="2" id="KW-0472">Membrane</keyword>
<accession>A0ABV9EJM2</accession>
<reference evidence="5" key="1">
    <citation type="journal article" date="2019" name="Int. J. Syst. Evol. Microbiol.">
        <title>The Global Catalogue of Microorganisms (GCM) 10K type strain sequencing project: providing services to taxonomists for standard genome sequencing and annotation.</title>
        <authorList>
            <consortium name="The Broad Institute Genomics Platform"/>
            <consortium name="The Broad Institute Genome Sequencing Center for Infectious Disease"/>
            <person name="Wu L."/>
            <person name="Ma J."/>
        </authorList>
    </citation>
    <scope>NUCLEOTIDE SEQUENCE [LARGE SCALE GENOMIC DNA]</scope>
    <source>
        <strain evidence="5">CCUG 49560</strain>
    </source>
</reference>
<dbReference type="InterPro" id="IPR011646">
    <property type="entry name" value="KAP_P-loop"/>
</dbReference>
<evidence type="ECO:0000256" key="1">
    <source>
        <dbReference type="SAM" id="MobiDB-lite"/>
    </source>
</evidence>
<dbReference type="EMBL" id="JBHSFN010000018">
    <property type="protein sequence ID" value="MFC4589740.1"/>
    <property type="molecule type" value="Genomic_DNA"/>
</dbReference>
<dbReference type="PANTHER" id="PTHR22674">
    <property type="entry name" value="NTPASE, KAP FAMILY P-LOOP DOMAIN-CONTAINING 1"/>
    <property type="match status" value="1"/>
</dbReference>
<evidence type="ECO:0000259" key="3">
    <source>
        <dbReference type="Pfam" id="PF07693"/>
    </source>
</evidence>
<keyword evidence="2" id="KW-0812">Transmembrane</keyword>
<dbReference type="InterPro" id="IPR018247">
    <property type="entry name" value="EF_Hand_1_Ca_BS"/>
</dbReference>
<dbReference type="InterPro" id="IPR052754">
    <property type="entry name" value="NTPase_KAP_P-loop"/>
</dbReference>
<keyword evidence="2" id="KW-1133">Transmembrane helix</keyword>
<feature type="domain" description="KAP NTPase" evidence="3">
    <location>
        <begin position="373"/>
        <end position="946"/>
    </location>
</feature>
<evidence type="ECO:0000256" key="2">
    <source>
        <dbReference type="SAM" id="Phobius"/>
    </source>
</evidence>
<dbReference type="RefSeq" id="WP_262842813.1">
    <property type="nucleotide sequence ID" value="NZ_JANZYP010000014.1"/>
</dbReference>
<dbReference type="PROSITE" id="PS00018">
    <property type="entry name" value="EF_HAND_1"/>
    <property type="match status" value="1"/>
</dbReference>
<feature type="region of interest" description="Disordered" evidence="1">
    <location>
        <begin position="850"/>
        <end position="888"/>
    </location>
</feature>
<comment type="caution">
    <text evidence="4">The sequence shown here is derived from an EMBL/GenBank/DDBJ whole genome shotgun (WGS) entry which is preliminary data.</text>
</comment>
<organism evidence="4 5">
    <name type="scientific">Sphaerisporangium corydalis</name>
    <dbReference type="NCBI Taxonomy" id="1441875"/>
    <lineage>
        <taxon>Bacteria</taxon>
        <taxon>Bacillati</taxon>
        <taxon>Actinomycetota</taxon>
        <taxon>Actinomycetes</taxon>
        <taxon>Streptosporangiales</taxon>
        <taxon>Streptosporangiaceae</taxon>
        <taxon>Sphaerisporangium</taxon>
    </lineage>
</organism>
<gene>
    <name evidence="4" type="ORF">ACFO8L_26880</name>
</gene>
<feature type="region of interest" description="Disordered" evidence="1">
    <location>
        <begin position="809"/>
        <end position="833"/>
    </location>
</feature>
<dbReference type="Pfam" id="PF07693">
    <property type="entry name" value="KAP_NTPase"/>
    <property type="match status" value="1"/>
</dbReference>
<evidence type="ECO:0000313" key="4">
    <source>
        <dbReference type="EMBL" id="MFC4589740.1"/>
    </source>
</evidence>
<feature type="compositionally biased region" description="Gly residues" evidence="1">
    <location>
        <begin position="810"/>
        <end position="826"/>
    </location>
</feature>
<feature type="transmembrane region" description="Helical" evidence="2">
    <location>
        <begin position="611"/>
        <end position="633"/>
    </location>
</feature>
<evidence type="ECO:0000313" key="5">
    <source>
        <dbReference type="Proteomes" id="UP001595891"/>
    </source>
</evidence>